<dbReference type="Proteomes" id="UP000709295">
    <property type="component" value="Unassembled WGS sequence"/>
</dbReference>
<accession>A0A8J5IQ27</accession>
<keyword evidence="2" id="KW-1185">Reference proteome</keyword>
<comment type="caution">
    <text evidence="1">The sequence shown here is derived from an EMBL/GenBank/DDBJ whole genome shotgun (WGS) entry which is preliminary data.</text>
</comment>
<sequence length="198" mass="22515">MTRPRTTGTGRKKKTYTHTAVDYSHKREIIERLAQEPKVDKVTKALYPNITEAEMKRKQKQISTYKKQAAFIMTVCDEGTRHLGNYRRRGDATILSAEAENGIVLRLNTMRKEDCPVSAKLLELNTLEVAADERISTEVFRQTTPADAATAKTKFRGDVRAAIIEHNISNVFNADQTADFFEYLPRKTISTRGEKQYG</sequence>
<dbReference type="AlphaFoldDB" id="A0A8J5IQ27"/>
<dbReference type="EMBL" id="JAENGY010000200">
    <property type="protein sequence ID" value="KAG6969781.1"/>
    <property type="molecule type" value="Genomic_DNA"/>
</dbReference>
<protein>
    <submittedName>
        <fullName evidence="1">Uncharacterized protein</fullName>
    </submittedName>
</protein>
<proteinExistence type="predicted"/>
<name>A0A8J5IQ27_9STRA</name>
<reference evidence="1" key="1">
    <citation type="submission" date="2021-01" db="EMBL/GenBank/DDBJ databases">
        <title>Phytophthora aleatoria, a newly-described species from Pinus radiata is distinct from Phytophthora cactorum isolates based on comparative genomics.</title>
        <authorList>
            <person name="Mcdougal R."/>
            <person name="Panda P."/>
            <person name="Williams N."/>
            <person name="Studholme D.J."/>
        </authorList>
    </citation>
    <scope>NUCLEOTIDE SEQUENCE</scope>
    <source>
        <strain evidence="1">NZFS 4037</strain>
    </source>
</reference>
<organism evidence="1 2">
    <name type="scientific">Phytophthora aleatoria</name>
    <dbReference type="NCBI Taxonomy" id="2496075"/>
    <lineage>
        <taxon>Eukaryota</taxon>
        <taxon>Sar</taxon>
        <taxon>Stramenopiles</taxon>
        <taxon>Oomycota</taxon>
        <taxon>Peronosporomycetes</taxon>
        <taxon>Peronosporales</taxon>
        <taxon>Peronosporaceae</taxon>
        <taxon>Phytophthora</taxon>
    </lineage>
</organism>
<evidence type="ECO:0000313" key="1">
    <source>
        <dbReference type="EMBL" id="KAG6969781.1"/>
    </source>
</evidence>
<gene>
    <name evidence="1" type="ORF">JG688_00005167</name>
</gene>
<evidence type="ECO:0000313" key="2">
    <source>
        <dbReference type="Proteomes" id="UP000709295"/>
    </source>
</evidence>